<dbReference type="Proteomes" id="UP000749646">
    <property type="component" value="Unassembled WGS sequence"/>
</dbReference>
<feature type="compositionally biased region" description="Basic and acidic residues" evidence="1">
    <location>
        <begin position="90"/>
        <end position="102"/>
    </location>
</feature>
<dbReference type="InterPro" id="IPR008778">
    <property type="entry name" value="Pirin_C_dom"/>
</dbReference>
<dbReference type="Pfam" id="PF05726">
    <property type="entry name" value="Pirin_C"/>
    <property type="match status" value="1"/>
</dbReference>
<feature type="domain" description="Pirin C-terminal" evidence="2">
    <location>
        <begin position="3"/>
        <end position="73"/>
    </location>
</feature>
<name>A0A9P6IMP0_9FUNG</name>
<sequence length="118" mass="13326">MKTVEQSIPAGYIGLIYMLKGTAYVGDKHFEGKAHHTLTFSEDGAETIKIRTKDEDAHFVVIAGEPLKEPIMQTVMLEIMSWEAGRVVREERNERAKHDLDGPQRGSKMTADMKQSHK</sequence>
<protein>
    <recommendedName>
        <fullName evidence="2">Pirin C-terminal domain-containing protein</fullName>
    </recommendedName>
</protein>
<dbReference type="PANTHER" id="PTHR13903:SF8">
    <property type="entry name" value="PIRIN"/>
    <property type="match status" value="1"/>
</dbReference>
<dbReference type="Gene3D" id="2.60.120.10">
    <property type="entry name" value="Jelly Rolls"/>
    <property type="match status" value="1"/>
</dbReference>
<evidence type="ECO:0000313" key="4">
    <source>
        <dbReference type="Proteomes" id="UP000749646"/>
    </source>
</evidence>
<dbReference type="AlphaFoldDB" id="A0A9P6IMP0"/>
<organism evidence="3 4">
    <name type="scientific">Modicella reniformis</name>
    <dbReference type="NCBI Taxonomy" id="1440133"/>
    <lineage>
        <taxon>Eukaryota</taxon>
        <taxon>Fungi</taxon>
        <taxon>Fungi incertae sedis</taxon>
        <taxon>Mucoromycota</taxon>
        <taxon>Mortierellomycotina</taxon>
        <taxon>Mortierellomycetes</taxon>
        <taxon>Mortierellales</taxon>
        <taxon>Mortierellaceae</taxon>
        <taxon>Modicella</taxon>
    </lineage>
</organism>
<gene>
    <name evidence="3" type="ORF">BGZ65_008923</name>
</gene>
<dbReference type="EMBL" id="JAAAHW010009494">
    <property type="protein sequence ID" value="KAF9939960.1"/>
    <property type="molecule type" value="Genomic_DNA"/>
</dbReference>
<accession>A0A9P6IMP0</accession>
<dbReference type="PANTHER" id="PTHR13903">
    <property type="entry name" value="PIRIN-RELATED"/>
    <property type="match status" value="1"/>
</dbReference>
<dbReference type="InterPro" id="IPR012093">
    <property type="entry name" value="Pirin"/>
</dbReference>
<dbReference type="CDD" id="cd02247">
    <property type="entry name" value="cupin_pirin_C"/>
    <property type="match status" value="1"/>
</dbReference>
<keyword evidence="4" id="KW-1185">Reference proteome</keyword>
<evidence type="ECO:0000313" key="3">
    <source>
        <dbReference type="EMBL" id="KAF9939960.1"/>
    </source>
</evidence>
<dbReference type="InterPro" id="IPR014710">
    <property type="entry name" value="RmlC-like_jellyroll"/>
</dbReference>
<evidence type="ECO:0000256" key="1">
    <source>
        <dbReference type="SAM" id="MobiDB-lite"/>
    </source>
</evidence>
<reference evidence="3" key="1">
    <citation type="journal article" date="2020" name="Fungal Divers.">
        <title>Resolving the Mortierellaceae phylogeny through synthesis of multi-gene phylogenetics and phylogenomics.</title>
        <authorList>
            <person name="Vandepol N."/>
            <person name="Liber J."/>
            <person name="Desiro A."/>
            <person name="Na H."/>
            <person name="Kennedy M."/>
            <person name="Barry K."/>
            <person name="Grigoriev I.V."/>
            <person name="Miller A.N."/>
            <person name="O'Donnell K."/>
            <person name="Stajich J.E."/>
            <person name="Bonito G."/>
        </authorList>
    </citation>
    <scope>NUCLEOTIDE SEQUENCE</scope>
    <source>
        <strain evidence="3">MES-2147</strain>
    </source>
</reference>
<evidence type="ECO:0000259" key="2">
    <source>
        <dbReference type="Pfam" id="PF05726"/>
    </source>
</evidence>
<dbReference type="OrthoDB" id="198735at2759"/>
<feature type="region of interest" description="Disordered" evidence="1">
    <location>
        <begin position="90"/>
        <end position="118"/>
    </location>
</feature>
<comment type="caution">
    <text evidence="3">The sequence shown here is derived from an EMBL/GenBank/DDBJ whole genome shotgun (WGS) entry which is preliminary data.</text>
</comment>
<proteinExistence type="predicted"/>